<dbReference type="AlphaFoldDB" id="A0A392RU14"/>
<accession>A0A392RU14</accession>
<keyword evidence="3" id="KW-1185">Reference proteome</keyword>
<organism evidence="2 3">
    <name type="scientific">Trifolium medium</name>
    <dbReference type="NCBI Taxonomy" id="97028"/>
    <lineage>
        <taxon>Eukaryota</taxon>
        <taxon>Viridiplantae</taxon>
        <taxon>Streptophyta</taxon>
        <taxon>Embryophyta</taxon>
        <taxon>Tracheophyta</taxon>
        <taxon>Spermatophyta</taxon>
        <taxon>Magnoliopsida</taxon>
        <taxon>eudicotyledons</taxon>
        <taxon>Gunneridae</taxon>
        <taxon>Pentapetalae</taxon>
        <taxon>rosids</taxon>
        <taxon>fabids</taxon>
        <taxon>Fabales</taxon>
        <taxon>Fabaceae</taxon>
        <taxon>Papilionoideae</taxon>
        <taxon>50 kb inversion clade</taxon>
        <taxon>NPAAA clade</taxon>
        <taxon>Hologalegina</taxon>
        <taxon>IRL clade</taxon>
        <taxon>Trifolieae</taxon>
        <taxon>Trifolium</taxon>
    </lineage>
</organism>
<name>A0A392RU14_9FABA</name>
<reference evidence="2 3" key="1">
    <citation type="journal article" date="2018" name="Front. Plant Sci.">
        <title>Red Clover (Trifolium pratense) and Zigzag Clover (T. medium) - A Picture of Genomic Similarities and Differences.</title>
        <authorList>
            <person name="Dluhosova J."/>
            <person name="Istvanek J."/>
            <person name="Nedelnik J."/>
            <person name="Repkova J."/>
        </authorList>
    </citation>
    <scope>NUCLEOTIDE SEQUENCE [LARGE SCALE GENOMIC DNA]</scope>
    <source>
        <strain evidence="3">cv. 10/8</strain>
        <tissue evidence="2">Leaf</tissue>
    </source>
</reference>
<evidence type="ECO:0000256" key="1">
    <source>
        <dbReference type="SAM" id="MobiDB-lite"/>
    </source>
</evidence>
<dbReference type="EMBL" id="LXQA010270556">
    <property type="protein sequence ID" value="MCI39692.1"/>
    <property type="molecule type" value="Genomic_DNA"/>
</dbReference>
<evidence type="ECO:0000313" key="3">
    <source>
        <dbReference type="Proteomes" id="UP000265520"/>
    </source>
</evidence>
<protein>
    <submittedName>
        <fullName evidence="2">Uncharacterized protein</fullName>
    </submittedName>
</protein>
<dbReference type="Proteomes" id="UP000265520">
    <property type="component" value="Unassembled WGS sequence"/>
</dbReference>
<evidence type="ECO:0000313" key="2">
    <source>
        <dbReference type="EMBL" id="MCI39692.1"/>
    </source>
</evidence>
<sequence length="53" mass="5593">MAVRTAPVPMSMVAGGESGWGGRRQCSRCGGREKNRKTNQYCGGEKACVSCAL</sequence>
<proteinExistence type="predicted"/>
<feature type="region of interest" description="Disordered" evidence="1">
    <location>
        <begin position="1"/>
        <end position="22"/>
    </location>
</feature>
<comment type="caution">
    <text evidence="2">The sequence shown here is derived from an EMBL/GenBank/DDBJ whole genome shotgun (WGS) entry which is preliminary data.</text>
</comment>